<protein>
    <submittedName>
        <fullName evidence="3">Uncharacterized protein</fullName>
    </submittedName>
</protein>
<name>A0A067M9R7_BOTB1</name>
<feature type="compositionally biased region" description="Pro residues" evidence="1">
    <location>
        <begin position="49"/>
        <end position="60"/>
    </location>
</feature>
<dbReference type="InParanoid" id="A0A067M9R7"/>
<keyword evidence="2" id="KW-0472">Membrane</keyword>
<keyword evidence="2" id="KW-1133">Transmembrane helix</keyword>
<dbReference type="AlphaFoldDB" id="A0A067M9R7"/>
<feature type="region of interest" description="Disordered" evidence="1">
    <location>
        <begin position="106"/>
        <end position="132"/>
    </location>
</feature>
<feature type="region of interest" description="Disordered" evidence="1">
    <location>
        <begin position="148"/>
        <end position="197"/>
    </location>
</feature>
<dbReference type="HOGENOM" id="CLU_900117_0_0_1"/>
<evidence type="ECO:0000313" key="3">
    <source>
        <dbReference type="EMBL" id="KDQ12518.1"/>
    </source>
</evidence>
<evidence type="ECO:0000256" key="2">
    <source>
        <dbReference type="SAM" id="Phobius"/>
    </source>
</evidence>
<keyword evidence="4" id="KW-1185">Reference proteome</keyword>
<feature type="region of interest" description="Disordered" evidence="1">
    <location>
        <begin position="1"/>
        <end position="86"/>
    </location>
</feature>
<organism evidence="3 4">
    <name type="scientific">Botryobasidium botryosum (strain FD-172 SS1)</name>
    <dbReference type="NCBI Taxonomy" id="930990"/>
    <lineage>
        <taxon>Eukaryota</taxon>
        <taxon>Fungi</taxon>
        <taxon>Dikarya</taxon>
        <taxon>Basidiomycota</taxon>
        <taxon>Agaricomycotina</taxon>
        <taxon>Agaricomycetes</taxon>
        <taxon>Cantharellales</taxon>
        <taxon>Botryobasidiaceae</taxon>
        <taxon>Botryobasidium</taxon>
    </lineage>
</organism>
<reference evidence="4" key="1">
    <citation type="journal article" date="2014" name="Proc. Natl. Acad. Sci. U.S.A.">
        <title>Extensive sampling of basidiomycete genomes demonstrates inadequacy of the white-rot/brown-rot paradigm for wood decay fungi.</title>
        <authorList>
            <person name="Riley R."/>
            <person name="Salamov A.A."/>
            <person name="Brown D.W."/>
            <person name="Nagy L.G."/>
            <person name="Floudas D."/>
            <person name="Held B.W."/>
            <person name="Levasseur A."/>
            <person name="Lombard V."/>
            <person name="Morin E."/>
            <person name="Otillar R."/>
            <person name="Lindquist E.A."/>
            <person name="Sun H."/>
            <person name="LaButti K.M."/>
            <person name="Schmutz J."/>
            <person name="Jabbour D."/>
            <person name="Luo H."/>
            <person name="Baker S.E."/>
            <person name="Pisabarro A.G."/>
            <person name="Walton J.D."/>
            <person name="Blanchette R.A."/>
            <person name="Henrissat B."/>
            <person name="Martin F."/>
            <person name="Cullen D."/>
            <person name="Hibbett D.S."/>
            <person name="Grigoriev I.V."/>
        </authorList>
    </citation>
    <scope>NUCLEOTIDE SEQUENCE [LARGE SCALE GENOMIC DNA]</scope>
    <source>
        <strain evidence="4">FD-172 SS1</strain>
    </source>
</reference>
<keyword evidence="2" id="KW-0812">Transmembrane</keyword>
<dbReference type="Proteomes" id="UP000027195">
    <property type="component" value="Unassembled WGS sequence"/>
</dbReference>
<feature type="compositionally biased region" description="Basic and acidic residues" evidence="1">
    <location>
        <begin position="15"/>
        <end position="41"/>
    </location>
</feature>
<feature type="compositionally biased region" description="Pro residues" evidence="1">
    <location>
        <begin position="155"/>
        <end position="182"/>
    </location>
</feature>
<gene>
    <name evidence="3" type="ORF">BOTBODRAFT_146714</name>
</gene>
<evidence type="ECO:0000256" key="1">
    <source>
        <dbReference type="SAM" id="MobiDB-lite"/>
    </source>
</evidence>
<sequence length="309" mass="33889">MLENQPAHSLNDIDMAARNDSARESPESPTPRRGDHVKSLDDCQLIPDAPAPFYSPPEPLENPVDDGIPMDEALSEPPSSPPAPVDEPLLNTPITTFPFLHHLELSPSHLNRTPPRNTAPHSNDGIPHLELPPPVRAQAAECAPHAHEIALPDNGPSPMPVSPPVPPSSPLSSPIPPPPLLPVTPNSVHAAQATASPERLPLTQKEKINAVFRLISLYFGSLGLFLIAAFSSDAHNRHRGQFCRTHLLTVLGMLWNVNAGRNCLQPWAFQRVTDILRKETQKFGRRLVVGYKNITRAFLKNHSIKRLSE</sequence>
<evidence type="ECO:0000313" key="4">
    <source>
        <dbReference type="Proteomes" id="UP000027195"/>
    </source>
</evidence>
<dbReference type="EMBL" id="KL198050">
    <property type="protein sequence ID" value="KDQ12518.1"/>
    <property type="molecule type" value="Genomic_DNA"/>
</dbReference>
<proteinExistence type="predicted"/>
<feature type="compositionally biased region" description="Polar residues" evidence="1">
    <location>
        <begin position="108"/>
        <end position="121"/>
    </location>
</feature>
<accession>A0A067M9R7</accession>
<feature type="transmembrane region" description="Helical" evidence="2">
    <location>
        <begin position="210"/>
        <end position="230"/>
    </location>
</feature>